<keyword evidence="4" id="KW-1185">Reference proteome</keyword>
<proteinExistence type="predicted"/>
<feature type="transmembrane region" description="Helical" evidence="2">
    <location>
        <begin position="33"/>
        <end position="55"/>
    </location>
</feature>
<gene>
    <name evidence="3" type="ORF">UO65_4146</name>
</gene>
<dbReference type="PATRIC" id="fig|909613.9.peg.4148"/>
<keyword evidence="2" id="KW-1133">Transmembrane helix</keyword>
<dbReference type="Proteomes" id="UP000019277">
    <property type="component" value="Unassembled WGS sequence"/>
</dbReference>
<evidence type="ECO:0000313" key="4">
    <source>
        <dbReference type="Proteomes" id="UP000019277"/>
    </source>
</evidence>
<accession>W7J393</accession>
<evidence type="ECO:0000256" key="2">
    <source>
        <dbReference type="SAM" id="Phobius"/>
    </source>
</evidence>
<keyword evidence="2" id="KW-0812">Transmembrane</keyword>
<dbReference type="STRING" id="909613.UO65_4146"/>
<dbReference type="OrthoDB" id="3827724at2"/>
<evidence type="ECO:0008006" key="5">
    <source>
        <dbReference type="Google" id="ProtNLM"/>
    </source>
</evidence>
<feature type="transmembrane region" description="Helical" evidence="2">
    <location>
        <begin position="67"/>
        <end position="84"/>
    </location>
</feature>
<comment type="caution">
    <text evidence="3">The sequence shown here is derived from an EMBL/GenBank/DDBJ whole genome shotgun (WGS) entry which is preliminary data.</text>
</comment>
<keyword evidence="2" id="KW-0472">Membrane</keyword>
<dbReference type="AlphaFoldDB" id="W7J393"/>
<name>W7J393_9PSEU</name>
<evidence type="ECO:0000313" key="3">
    <source>
        <dbReference type="EMBL" id="EWC60574.1"/>
    </source>
</evidence>
<reference evidence="3 4" key="1">
    <citation type="journal article" date="2014" name="Genome Announc.">
        <title>Draft Genome Sequence of the Antitrypanosomally Active Sponge-Associated Bacterium Actinokineospora sp. Strain EG49.</title>
        <authorList>
            <person name="Harjes J."/>
            <person name="Ryu T."/>
            <person name="Abdelmohsen U.R."/>
            <person name="Moitinho-Silva L."/>
            <person name="Horn H."/>
            <person name="Ravasi T."/>
            <person name="Hentschel U."/>
        </authorList>
    </citation>
    <scope>NUCLEOTIDE SEQUENCE [LARGE SCALE GENOMIC DNA]</scope>
    <source>
        <strain evidence="3 4">EG49</strain>
    </source>
</reference>
<protein>
    <recommendedName>
        <fullName evidence="5">Pentapeptide repeat protein</fullName>
    </recommendedName>
</protein>
<evidence type="ECO:0000256" key="1">
    <source>
        <dbReference type="SAM" id="Coils"/>
    </source>
</evidence>
<sequence>MMWAFVITGAVSLLAGAVTGVVGLLRRSRGERLWLAATILLSVGLLGLVSGWLLGEPNPNRGEALKTGGLAAGAVVALYALWLNDRKRRTDEQRHDVERLRQDLESERTRHDRERVADERFARAVELLGNPAGQVRVGALHVLAGVARSRPEYTQTVLDVCCAYLRWPFDRSGAVDLGEQQVRLTAQRVIADLLPRTADETPGTPHYDLNLTGADLQYFDISERVVGELTLRRANLHESNSLWSCHVHGDAWFTAARSHGILHADDVVFERKAWFSGFTADSRVRLARVRYLGPTKFDGARFPGAPGIGEDSPG</sequence>
<feature type="transmembrane region" description="Helical" evidence="2">
    <location>
        <begin position="6"/>
        <end position="26"/>
    </location>
</feature>
<organism evidence="3 4">
    <name type="scientific">Actinokineospora spheciospongiae</name>
    <dbReference type="NCBI Taxonomy" id="909613"/>
    <lineage>
        <taxon>Bacteria</taxon>
        <taxon>Bacillati</taxon>
        <taxon>Actinomycetota</taxon>
        <taxon>Actinomycetes</taxon>
        <taxon>Pseudonocardiales</taxon>
        <taxon>Pseudonocardiaceae</taxon>
        <taxon>Actinokineospora</taxon>
    </lineage>
</organism>
<dbReference type="EMBL" id="AYXG01000153">
    <property type="protein sequence ID" value="EWC60574.1"/>
    <property type="molecule type" value="Genomic_DNA"/>
</dbReference>
<feature type="coiled-coil region" evidence="1">
    <location>
        <begin position="87"/>
        <end position="114"/>
    </location>
</feature>
<keyword evidence="1" id="KW-0175">Coiled coil</keyword>
<dbReference type="eggNOG" id="COG1357">
    <property type="taxonomic scope" value="Bacteria"/>
</dbReference>